<dbReference type="Gene3D" id="3.80.10.10">
    <property type="entry name" value="Ribonuclease Inhibitor"/>
    <property type="match status" value="1"/>
</dbReference>
<gene>
    <name evidence="1" type="ORF">MSAN_00209000</name>
</gene>
<name>A0A8H6ZI96_9AGAR</name>
<dbReference type="AlphaFoldDB" id="A0A8H6ZI96"/>
<dbReference type="SUPFAM" id="SSF52047">
    <property type="entry name" value="RNI-like"/>
    <property type="match status" value="1"/>
</dbReference>
<accession>A0A8H6ZI96</accession>
<reference evidence="1" key="1">
    <citation type="submission" date="2020-05" db="EMBL/GenBank/DDBJ databases">
        <title>Mycena genomes resolve the evolution of fungal bioluminescence.</title>
        <authorList>
            <person name="Tsai I.J."/>
        </authorList>
    </citation>
    <scope>NUCLEOTIDE SEQUENCE</scope>
    <source>
        <strain evidence="1">160909Yilan</strain>
    </source>
</reference>
<evidence type="ECO:0000313" key="2">
    <source>
        <dbReference type="Proteomes" id="UP000623467"/>
    </source>
</evidence>
<sequence>MHRTFHIPEILDLIFVALQGSHLEEPHWISREERSKILGRRELAALARTCKTFWDPALNLLWREQETLANILRCLPSYLWQRESEQISSTYTRYNFRIIGSISPADWHIPLAYAARIRKLALEAWKSDHEFFPVVDVFKIIKGSKLPRDHLCPNLQTLIFHCDKASLYLPLFLGPKITRVELSLPYHDSPIPELPLRYSELRTLRLYPESDAPLSKMGLMALSKIAMSLNSIEYLSLPSLDQAALEHISQLPDLRSLEVDTLVSAAPAMVIEFLVSLSNCGLTSFRVGTTEPATKSLIRRLYAALANHLSRAILQTLSVGLREYDVDMQTPLTDPLPNYVIDGSILSTLLCFSNLTKIALEPPIGFVLDDTMAWGIARAWPKIKSLYLTGSTDERRPSSMTLLGLTAFAKHCRELVSFTIGFDASTVPPIDATIVPQSSLTYLGVETSPINDPCAVAGLVSALFPKLKSIQTHDGWLWEDFNLDDTSTDNEAAACDRVKRWKQVDAMLRSSKVASK</sequence>
<evidence type="ECO:0000313" key="1">
    <source>
        <dbReference type="EMBL" id="KAF7377854.1"/>
    </source>
</evidence>
<protein>
    <recommendedName>
        <fullName evidence="3">F-box domain-containing protein</fullName>
    </recommendedName>
</protein>
<organism evidence="1 2">
    <name type="scientific">Mycena sanguinolenta</name>
    <dbReference type="NCBI Taxonomy" id="230812"/>
    <lineage>
        <taxon>Eukaryota</taxon>
        <taxon>Fungi</taxon>
        <taxon>Dikarya</taxon>
        <taxon>Basidiomycota</taxon>
        <taxon>Agaricomycotina</taxon>
        <taxon>Agaricomycetes</taxon>
        <taxon>Agaricomycetidae</taxon>
        <taxon>Agaricales</taxon>
        <taxon>Marasmiineae</taxon>
        <taxon>Mycenaceae</taxon>
        <taxon>Mycena</taxon>
    </lineage>
</organism>
<keyword evidence="2" id="KW-1185">Reference proteome</keyword>
<dbReference type="InterPro" id="IPR032675">
    <property type="entry name" value="LRR_dom_sf"/>
</dbReference>
<dbReference type="EMBL" id="JACAZH010000001">
    <property type="protein sequence ID" value="KAF7377854.1"/>
    <property type="molecule type" value="Genomic_DNA"/>
</dbReference>
<proteinExistence type="predicted"/>
<comment type="caution">
    <text evidence="1">The sequence shown here is derived from an EMBL/GenBank/DDBJ whole genome shotgun (WGS) entry which is preliminary data.</text>
</comment>
<evidence type="ECO:0008006" key="3">
    <source>
        <dbReference type="Google" id="ProtNLM"/>
    </source>
</evidence>
<dbReference type="OrthoDB" id="3258386at2759"/>
<dbReference type="Proteomes" id="UP000623467">
    <property type="component" value="Unassembled WGS sequence"/>
</dbReference>